<dbReference type="Gene3D" id="1.50.10.100">
    <property type="entry name" value="Chondroitin AC/alginate lyase"/>
    <property type="match status" value="1"/>
</dbReference>
<sequence>MITRRHTTTFSQLRTIIFSLILLWGGWGTSYAQPSPLTFTFGEATPWNDMISEGESLPIPLQWIDVNTSDSTWAVEGDELICYGNPIGIARSARQYENFLLHVEWKHMEAGGNSGIFAWSSAIPGEENRLPDGVEIQMLELDWVNLNQRNGEKPPEAYVQGELFGVGGVETLPDNPRGTRSKSIEHRAKGRGEWNTYDVVCVDGVVKLSFNGKFVNGLSHATQKKGYLCLESEGAEIHFRNLRIVELPPGVTSAEQTAPEFTGALSPSTGPLQDNQGFIFPEYSLLTQSKQAVGRQAPSIMPTLEVLIRKADEALEEGIFTVMDKSYIPPSGDKHDYVSLGRYWWPDPNTSDGLPYIRRDGETNPQIADFDRNRLGQMVSNVQTLSLAYYFTGKQAYADHAVKLMETWFLNPETRMNPHLKYGQHVPGREEGRGYGIIDTRDFAHLPDAINFLRSSEAYSQPFEQEIKNWLEQYLDWLWNSPLGQDERRRFNNHGTSYDMQTAALALYLNRQDIYRQLLESVPSKRIDQQIEADGSQPLELERTRAFSYSAINTDFFMALGILGERAGISIFEYMGPEEQSIKKTLDFLIPYATDQEDWPYQQITPMAEVYQKMDQLLRQAAYYYNEEAYQEKARQLPEPLPNDYQTDLLYPYPEAKKVP</sequence>
<evidence type="ECO:0000259" key="4">
    <source>
        <dbReference type="Pfam" id="PF06439"/>
    </source>
</evidence>
<dbReference type="SUPFAM" id="SSF48230">
    <property type="entry name" value="Chondroitin AC/alginate lyase"/>
    <property type="match status" value="1"/>
</dbReference>
<proteinExistence type="predicted"/>
<reference evidence="5" key="2">
    <citation type="journal article" date="2024" name="Antonie Van Leeuwenhoek">
        <title>Roseihalotalea indica gen. nov., sp. nov., a halophilic Bacteroidetes from mesopelagic Southwest Indian Ocean with higher carbohydrate metabolic potential.</title>
        <authorList>
            <person name="Chen B."/>
            <person name="Zhang M."/>
            <person name="Lin D."/>
            <person name="Ye J."/>
            <person name="Tang K."/>
        </authorList>
    </citation>
    <scope>NUCLEOTIDE SEQUENCE</scope>
    <source>
        <strain evidence="5">TK19036</strain>
    </source>
</reference>
<dbReference type="GO" id="GO:0042597">
    <property type="term" value="C:periplasmic space"/>
    <property type="evidence" value="ECO:0007669"/>
    <property type="project" value="InterPro"/>
</dbReference>
<keyword evidence="1" id="KW-0732">Signal</keyword>
<evidence type="ECO:0000259" key="3">
    <source>
        <dbReference type="Pfam" id="PF05426"/>
    </source>
</evidence>
<dbReference type="InterPro" id="IPR008929">
    <property type="entry name" value="Chondroitin_lyas"/>
</dbReference>
<protein>
    <submittedName>
        <fullName evidence="5">Alginate lyase family protein</fullName>
    </submittedName>
</protein>
<organism evidence="5">
    <name type="scientific">Roseihalotalea indica</name>
    <dbReference type="NCBI Taxonomy" id="2867963"/>
    <lineage>
        <taxon>Bacteria</taxon>
        <taxon>Pseudomonadati</taxon>
        <taxon>Bacteroidota</taxon>
        <taxon>Cytophagia</taxon>
        <taxon>Cytophagales</taxon>
        <taxon>Catalimonadaceae</taxon>
        <taxon>Roseihalotalea</taxon>
    </lineage>
</organism>
<dbReference type="InterPro" id="IPR008397">
    <property type="entry name" value="Alginate_lyase_dom"/>
</dbReference>
<dbReference type="Pfam" id="PF05426">
    <property type="entry name" value="Alginate_lyase"/>
    <property type="match status" value="1"/>
</dbReference>
<accession>A0AA49GTU3</accession>
<reference evidence="5" key="1">
    <citation type="journal article" date="2023" name="Comput. Struct. Biotechnol. J.">
        <title>Discovery of a novel marine Bacteroidetes with a rich repertoire of carbohydrate-active enzymes.</title>
        <authorList>
            <person name="Chen B."/>
            <person name="Liu G."/>
            <person name="Chen Q."/>
            <person name="Wang H."/>
            <person name="Liu L."/>
            <person name="Tang K."/>
        </authorList>
    </citation>
    <scope>NUCLEOTIDE SEQUENCE</scope>
    <source>
        <strain evidence="5">TK19036</strain>
    </source>
</reference>
<dbReference type="InterPro" id="IPR010496">
    <property type="entry name" value="AL/BT2_dom"/>
</dbReference>
<dbReference type="AlphaFoldDB" id="A0AA49GTU3"/>
<keyword evidence="2 5" id="KW-0456">Lyase</keyword>
<feature type="domain" description="3-keto-alpha-glucoside-1,2-lyase/3-keto-2-hydroxy-glucal hydratase" evidence="4">
    <location>
        <begin position="63"/>
        <end position="244"/>
    </location>
</feature>
<feature type="domain" description="Alginate lyase" evidence="3">
    <location>
        <begin position="322"/>
        <end position="599"/>
    </location>
</feature>
<gene>
    <name evidence="5" type="ORF">K4G66_03100</name>
</gene>
<name>A0AA49GTU3_9BACT</name>
<dbReference type="GO" id="GO:0016829">
    <property type="term" value="F:lyase activity"/>
    <property type="evidence" value="ECO:0007669"/>
    <property type="project" value="UniProtKB-KW"/>
</dbReference>
<evidence type="ECO:0000256" key="2">
    <source>
        <dbReference type="ARBA" id="ARBA00023239"/>
    </source>
</evidence>
<evidence type="ECO:0000256" key="1">
    <source>
        <dbReference type="ARBA" id="ARBA00022729"/>
    </source>
</evidence>
<dbReference type="Gene3D" id="2.60.120.560">
    <property type="entry name" value="Exo-inulinase, domain 1"/>
    <property type="match status" value="1"/>
</dbReference>
<dbReference type="Pfam" id="PF06439">
    <property type="entry name" value="3keto-disac_hyd"/>
    <property type="match status" value="1"/>
</dbReference>
<dbReference type="EMBL" id="CP120682">
    <property type="protein sequence ID" value="WKN37694.1"/>
    <property type="molecule type" value="Genomic_DNA"/>
</dbReference>
<dbReference type="GO" id="GO:0016787">
    <property type="term" value="F:hydrolase activity"/>
    <property type="evidence" value="ECO:0007669"/>
    <property type="project" value="InterPro"/>
</dbReference>
<evidence type="ECO:0000313" key="5">
    <source>
        <dbReference type="EMBL" id="WKN37694.1"/>
    </source>
</evidence>